<accession>A0A838XMS3</accession>
<protein>
    <recommendedName>
        <fullName evidence="3">Lectin-like protein BA14k</fullName>
    </recommendedName>
</protein>
<gene>
    <name evidence="8" type="ORF">H1W37_05620</name>
</gene>
<comment type="subcellular location">
    <subcellularLocation>
        <location evidence="1">Membrane</location>
        <topology evidence="1">Single-pass membrane protein</topology>
    </subcellularLocation>
</comment>
<reference evidence="8 9" key="1">
    <citation type="submission" date="2020-07" db="EMBL/GenBank/DDBJ databases">
        <authorList>
            <person name="Li M."/>
        </authorList>
    </citation>
    <scope>NUCLEOTIDE SEQUENCE [LARGE SCALE GENOMIC DNA]</scope>
    <source>
        <strain evidence="8 9">DSM 23284</strain>
    </source>
</reference>
<organism evidence="8 9">
    <name type="scientific">Stappia taiwanensis</name>
    <dbReference type="NCBI Taxonomy" id="992267"/>
    <lineage>
        <taxon>Bacteria</taxon>
        <taxon>Pseudomonadati</taxon>
        <taxon>Pseudomonadota</taxon>
        <taxon>Alphaproteobacteria</taxon>
        <taxon>Hyphomicrobiales</taxon>
        <taxon>Stappiaceae</taxon>
        <taxon>Stappia</taxon>
    </lineage>
</organism>
<dbReference type="GO" id="GO:0030246">
    <property type="term" value="F:carbohydrate binding"/>
    <property type="evidence" value="ECO:0007669"/>
    <property type="project" value="UniProtKB-KW"/>
</dbReference>
<feature type="signal peptide" evidence="7">
    <location>
        <begin position="1"/>
        <end position="34"/>
    </location>
</feature>
<evidence type="ECO:0000313" key="8">
    <source>
        <dbReference type="EMBL" id="MBA4611117.1"/>
    </source>
</evidence>
<comment type="similarity">
    <text evidence="2">Belongs to the BA14k family.</text>
</comment>
<evidence type="ECO:0000256" key="4">
    <source>
        <dbReference type="ARBA" id="ARBA00022475"/>
    </source>
</evidence>
<dbReference type="AlphaFoldDB" id="A0A838XMS3"/>
<keyword evidence="4" id="KW-0472">Membrane</keyword>
<evidence type="ECO:0000256" key="1">
    <source>
        <dbReference type="ARBA" id="ARBA00004167"/>
    </source>
</evidence>
<sequence length="194" mass="22733">MADLTRRGRAWCVCGALALTLALPASFAPLPALAGPARLATGDAPVVLIGGRGHRRYGRPGYRGKRHYYRGYRRGYRAPRHYRPRYRRNHAYRPYRPYRPYPVYRSYRPYYGYKYGYGYGYDYWGGAAAAGILGIIIGQGLGQPRYIDPPVRVRRGRYEPWTPSWYRYCSRKYRSFNPNTGYYLAYSGRYRFCR</sequence>
<evidence type="ECO:0000256" key="6">
    <source>
        <dbReference type="ARBA" id="ARBA00025321"/>
    </source>
</evidence>
<dbReference type="Pfam" id="PF07886">
    <property type="entry name" value="BA14K"/>
    <property type="match status" value="1"/>
</dbReference>
<dbReference type="GO" id="GO:0016020">
    <property type="term" value="C:membrane"/>
    <property type="evidence" value="ECO:0007669"/>
    <property type="project" value="UniProtKB-SubCell"/>
</dbReference>
<keyword evidence="4" id="KW-1003">Cell membrane</keyword>
<evidence type="ECO:0000256" key="3">
    <source>
        <dbReference type="ARBA" id="ARBA00020552"/>
    </source>
</evidence>
<name>A0A838XMS3_9HYPH</name>
<keyword evidence="7" id="KW-0732">Signal</keyword>
<evidence type="ECO:0000256" key="2">
    <source>
        <dbReference type="ARBA" id="ARBA00010270"/>
    </source>
</evidence>
<keyword evidence="5" id="KW-0430">Lectin</keyword>
<evidence type="ECO:0000313" key="9">
    <source>
        <dbReference type="Proteomes" id="UP000559404"/>
    </source>
</evidence>
<comment type="caution">
    <text evidence="8">The sequence shown here is derived from an EMBL/GenBank/DDBJ whole genome shotgun (WGS) entry which is preliminary data.</text>
</comment>
<proteinExistence type="inferred from homology"/>
<dbReference type="Proteomes" id="UP000559404">
    <property type="component" value="Unassembled WGS sequence"/>
</dbReference>
<evidence type="ECO:0000256" key="7">
    <source>
        <dbReference type="SAM" id="SignalP"/>
    </source>
</evidence>
<keyword evidence="9" id="KW-1185">Reference proteome</keyword>
<evidence type="ECO:0000256" key="5">
    <source>
        <dbReference type="ARBA" id="ARBA00022734"/>
    </source>
</evidence>
<reference evidence="8 9" key="2">
    <citation type="submission" date="2020-08" db="EMBL/GenBank/DDBJ databases">
        <title>Stappia taiwanensis sp. nov., isolated from a coastal thermal spring.</title>
        <authorList>
            <person name="Kampfer P."/>
        </authorList>
    </citation>
    <scope>NUCLEOTIDE SEQUENCE [LARGE SCALE GENOMIC DNA]</scope>
    <source>
        <strain evidence="8 9">DSM 23284</strain>
    </source>
</reference>
<comment type="function">
    <text evidence="6">Has immunoglobulin-binding and hemagglutination properties, and can bind to mannose. Essential for virulence. May be involved in LPS biosynthesis or polysaccharide transport.</text>
</comment>
<dbReference type="EMBL" id="JACEON010000004">
    <property type="protein sequence ID" value="MBA4611117.1"/>
    <property type="molecule type" value="Genomic_DNA"/>
</dbReference>
<feature type="chain" id="PRO_5032628998" description="Lectin-like protein BA14k" evidence="7">
    <location>
        <begin position="35"/>
        <end position="194"/>
    </location>
</feature>
<dbReference type="InterPro" id="IPR012413">
    <property type="entry name" value="BA14K"/>
</dbReference>